<dbReference type="FunFam" id="3.40.50.300:FF:001934">
    <property type="entry name" value="tRNA ligase"/>
    <property type="match status" value="1"/>
</dbReference>
<dbReference type="AlphaFoldDB" id="C5MG63"/>
<dbReference type="GO" id="GO:0003972">
    <property type="term" value="F:RNA ligase (ATP) activity"/>
    <property type="evidence" value="ECO:0007669"/>
    <property type="project" value="UniProtKB-UniRule"/>
</dbReference>
<dbReference type="PIRSF" id="PIRSF019634">
    <property type="entry name" value="tRNA_lig_yeast"/>
    <property type="match status" value="1"/>
</dbReference>
<dbReference type="InterPro" id="IPR019039">
    <property type="entry name" value="T4-Rnl1-like_N"/>
</dbReference>
<dbReference type="HOGENOM" id="CLU_010316_1_0_1"/>
<evidence type="ECO:0000256" key="7">
    <source>
        <dbReference type="ARBA" id="ARBA00022759"/>
    </source>
</evidence>
<keyword evidence="3" id="KW-0808">Transferase</keyword>
<comment type="similarity">
    <text evidence="14 16">Belongs to the TRL1 family.</text>
</comment>
<keyword evidence="5" id="KW-0540">Nuclease</keyword>
<dbReference type="RefSeq" id="XP_002550758.1">
    <property type="nucleotide sequence ID" value="XM_002550712.1"/>
</dbReference>
<dbReference type="Pfam" id="PF09511">
    <property type="entry name" value="RNA_lig_T4_1"/>
    <property type="match status" value="1"/>
</dbReference>
<dbReference type="InterPro" id="IPR012387">
    <property type="entry name" value="Trl1_fun"/>
</dbReference>
<comment type="catalytic activity">
    <reaction evidence="12 16">
        <text>ATP + (ribonucleotide)n-3'-hydroxyl + 5'-phospho-(ribonucleotide)m = (ribonucleotide)n+m + AMP + diphosphate.</text>
        <dbReference type="EC" id="6.5.1.3"/>
    </reaction>
</comment>
<feature type="domain" description="tRNA ligase kinase" evidence="19">
    <location>
        <begin position="382"/>
        <end position="546"/>
    </location>
</feature>
<dbReference type="GO" id="GO:0036498">
    <property type="term" value="P:IRE1-mediated unfolded protein response"/>
    <property type="evidence" value="ECO:0007669"/>
    <property type="project" value="EnsemblFungi"/>
</dbReference>
<keyword evidence="4 16" id="KW-0819">tRNA processing</keyword>
<dbReference type="Pfam" id="PF08302">
    <property type="entry name" value="tRNA_lig_CPD"/>
    <property type="match status" value="1"/>
</dbReference>
<keyword evidence="2 16" id="KW-0436">Ligase</keyword>
<dbReference type="Proteomes" id="UP000002037">
    <property type="component" value="Unassembled WGS sequence"/>
</dbReference>
<dbReference type="GO" id="GO:0004113">
    <property type="term" value="F:2',3'-cyclic-nucleotide 3'-phosphodiesterase activity"/>
    <property type="evidence" value="ECO:0007669"/>
    <property type="project" value="EnsemblFungi"/>
</dbReference>
<dbReference type="InterPro" id="IPR027417">
    <property type="entry name" value="P-loop_NTPase"/>
</dbReference>
<evidence type="ECO:0000259" key="20">
    <source>
        <dbReference type="Pfam" id="PF09511"/>
    </source>
</evidence>
<evidence type="ECO:0000256" key="10">
    <source>
        <dbReference type="ARBA" id="ARBA00022840"/>
    </source>
</evidence>
<dbReference type="Pfam" id="PF08303">
    <property type="entry name" value="tRNA_lig_kinase"/>
    <property type="match status" value="1"/>
</dbReference>
<evidence type="ECO:0000256" key="4">
    <source>
        <dbReference type="ARBA" id="ARBA00022694"/>
    </source>
</evidence>
<organism evidence="21 22">
    <name type="scientific">Candida tropicalis (strain ATCC MYA-3404 / T1)</name>
    <name type="common">Yeast</name>
    <dbReference type="NCBI Taxonomy" id="294747"/>
    <lineage>
        <taxon>Eukaryota</taxon>
        <taxon>Fungi</taxon>
        <taxon>Dikarya</taxon>
        <taxon>Ascomycota</taxon>
        <taxon>Saccharomycotina</taxon>
        <taxon>Pichiomycetes</taxon>
        <taxon>Debaryomycetaceae</taxon>
        <taxon>Candida/Lodderomyces clade</taxon>
        <taxon>Candida</taxon>
    </lineage>
</organism>
<dbReference type="GO" id="GO:2000622">
    <property type="term" value="P:regulation of nuclear-transcribed mRNA catabolic process, nonsense-mediated decay"/>
    <property type="evidence" value="ECO:0007669"/>
    <property type="project" value="EnsemblFungi"/>
</dbReference>
<evidence type="ECO:0000256" key="11">
    <source>
        <dbReference type="ARBA" id="ARBA00023268"/>
    </source>
</evidence>
<sequence length="793" mass="91235">MRDDVSKIVDLCQQLNESTKLKRNGKCIKFTNFASHTTIPIDSWKFLEWDYGKESVKLPIQARGLFTTNDDTIVVRGYDKFFNIGEKSFTKEEEIIKSTHGPYEVTLKENGCIIFFSGLSTGDIIVCSKHSTGDRDEGTRNHAQEGEAQLVKQLGKEKVKELAKYLFNNNLTVVAELCDDEFEEHVLPYPKDRSGLYIHGLNYNTILFNTVPMEQVIEFTNEWGLRSVQYLTYTNSEDLFKFLHKCSETGTYNGQEIEGFVIRCHRQDNSDFFFKYKFEQPYLLYRQFRECTRDLLSGKTVSSIRVKKNKEITKKYLEFVQDLFNKDPTLKESFAKGHGIIKVRQMFLQNLNETNGMNLLTIDEELSKQLAGIKLDPIVKYVLVPVATIGCGKTTVFNTLVSLFPEWVHIQNDNISKNAKLKIVDLTLKALDQAPLVLFDRNNSASRERKQIFTTVDQKRHEYIDDIVEVKYIAVNFIDNNISDQDLWDITFGRIKKRGDNHQSIKPETDEKLVENIMKGFIGRLQPINTKAPPDDAFDHVINLKLTKDENSSLNNVKTIINELAKKYPDLVPSKPNEGAIEVAFKEALNYKPTFVKDMSGKKPKDPTFYGISINRSRVLDEIEPVLSFNDNYNNLKKENLVQDEFHVTLAHIASTKEKSNRIKWKNIKSKLGLGNPDQSKTILEFFGDIKLLQIVINQGKLICIKVQLLKIYNKDKDIVEIEPVNKHNHITVGCFPPTLAYQSNETLEELYKDDDQELKSDGKYQCGEDTLEVINFSNDITLVNQKLFVVYQ</sequence>
<dbReference type="VEuPathDB" id="FungiDB:CTRG_05056"/>
<dbReference type="GO" id="GO:0051730">
    <property type="term" value="F:GTP-dependent polyribonucleotide 5'-hydroxyl-kinase activity"/>
    <property type="evidence" value="ECO:0007669"/>
    <property type="project" value="EnsemblFungi"/>
</dbReference>
<dbReference type="KEGG" id="ctp:CTRG_05056"/>
<evidence type="ECO:0000313" key="21">
    <source>
        <dbReference type="EMBL" id="EER31326.1"/>
    </source>
</evidence>
<keyword evidence="8" id="KW-0418">Kinase</keyword>
<evidence type="ECO:0000256" key="1">
    <source>
        <dbReference type="ARBA" id="ARBA00012724"/>
    </source>
</evidence>
<dbReference type="STRING" id="294747.C5MG63"/>
<dbReference type="GO" id="GO:0004519">
    <property type="term" value="F:endonuclease activity"/>
    <property type="evidence" value="ECO:0007669"/>
    <property type="project" value="UniProtKB-KW"/>
</dbReference>
<name>C5MG63_CANTT</name>
<dbReference type="EMBL" id="GG692401">
    <property type="protein sequence ID" value="EER31326.1"/>
    <property type="molecule type" value="Genomic_DNA"/>
</dbReference>
<keyword evidence="6" id="KW-0547">Nucleotide-binding</keyword>
<dbReference type="Gene3D" id="3.40.50.300">
    <property type="entry name" value="P-loop containing nucleotide triphosphate hydrolases"/>
    <property type="match status" value="1"/>
</dbReference>
<dbReference type="eggNOG" id="ENOG502QQB9">
    <property type="taxonomic scope" value="Eukaryota"/>
</dbReference>
<evidence type="ECO:0000256" key="13">
    <source>
        <dbReference type="ARBA" id="ARBA00055002"/>
    </source>
</evidence>
<evidence type="ECO:0000256" key="15">
    <source>
        <dbReference type="ARBA" id="ARBA00073988"/>
    </source>
</evidence>
<evidence type="ECO:0000256" key="3">
    <source>
        <dbReference type="ARBA" id="ARBA00022679"/>
    </source>
</evidence>
<protein>
    <recommendedName>
        <fullName evidence="15 16">tRNA ligase</fullName>
        <ecNumber evidence="1 16">6.5.1.3</ecNumber>
    </recommendedName>
</protein>
<evidence type="ECO:0000256" key="8">
    <source>
        <dbReference type="ARBA" id="ARBA00022777"/>
    </source>
</evidence>
<feature type="domain" description="tRNA ligase phosphodiesterase" evidence="18">
    <location>
        <begin position="552"/>
        <end position="756"/>
    </location>
</feature>
<keyword evidence="22" id="KW-1185">Reference proteome</keyword>
<evidence type="ECO:0000256" key="9">
    <source>
        <dbReference type="ARBA" id="ARBA00022801"/>
    </source>
</evidence>
<gene>
    <name evidence="21" type="ORF">CTRG_05056</name>
</gene>
<dbReference type="GO" id="GO:0006388">
    <property type="term" value="P:tRNA splicing, via endonucleolytic cleavage and ligation"/>
    <property type="evidence" value="ECO:0007669"/>
    <property type="project" value="UniProtKB-UniRule"/>
</dbReference>
<evidence type="ECO:0000256" key="12">
    <source>
        <dbReference type="ARBA" id="ARBA00034038"/>
    </source>
</evidence>
<dbReference type="PANTHER" id="PTHR32004">
    <property type="entry name" value="TRNA LIGASE"/>
    <property type="match status" value="1"/>
</dbReference>
<dbReference type="GO" id="GO:0005524">
    <property type="term" value="F:ATP binding"/>
    <property type="evidence" value="ECO:0007669"/>
    <property type="project" value="UniProtKB-UniRule"/>
</dbReference>
<accession>C5MG63</accession>
<keyword evidence="11" id="KW-0511">Multifunctional enzyme</keyword>
<evidence type="ECO:0000256" key="17">
    <source>
        <dbReference type="PIRSR" id="PIRSR019634-50"/>
    </source>
</evidence>
<evidence type="ECO:0000313" key="22">
    <source>
        <dbReference type="Proteomes" id="UP000002037"/>
    </source>
</evidence>
<evidence type="ECO:0000256" key="6">
    <source>
        <dbReference type="ARBA" id="ARBA00022741"/>
    </source>
</evidence>
<keyword evidence="7" id="KW-0255">Endonuclease</keyword>
<dbReference type="InterPro" id="IPR015966">
    <property type="entry name" value="tRNA_lig_kin_fungi"/>
</dbReference>
<dbReference type="OrthoDB" id="276239at2759"/>
<evidence type="ECO:0000256" key="5">
    <source>
        <dbReference type="ARBA" id="ARBA00022722"/>
    </source>
</evidence>
<evidence type="ECO:0000256" key="2">
    <source>
        <dbReference type="ARBA" id="ARBA00022598"/>
    </source>
</evidence>
<dbReference type="GO" id="GO:0070966">
    <property type="term" value="P:nuclear-transcribed mRNA catabolic process, no-go decay"/>
    <property type="evidence" value="ECO:0007669"/>
    <property type="project" value="EnsemblFungi"/>
</dbReference>
<dbReference type="GO" id="GO:0005637">
    <property type="term" value="C:nuclear inner membrane"/>
    <property type="evidence" value="ECO:0007669"/>
    <property type="project" value="EnsemblFungi"/>
</dbReference>
<dbReference type="GO" id="GO:0032056">
    <property type="term" value="P:positive regulation of translation in response to stress"/>
    <property type="evidence" value="ECO:0007669"/>
    <property type="project" value="EnsemblFungi"/>
</dbReference>
<evidence type="ECO:0000256" key="14">
    <source>
        <dbReference type="ARBA" id="ARBA00061627"/>
    </source>
</evidence>
<dbReference type="GeneID" id="8299212"/>
<evidence type="ECO:0000259" key="19">
    <source>
        <dbReference type="Pfam" id="PF08303"/>
    </source>
</evidence>
<dbReference type="EC" id="6.5.1.3" evidence="1 16"/>
<comment type="function">
    <text evidence="13">One of the two proteins required for the splicing of precursor tRNA molecules containing introns. The ligation activity requires three enzymatic activities: phosphorylation of the 5' terminus of the 3' half-tRNA in the presence of ATP, opening of the 2'3'-cyclic phosphodiester bond of the 5' half-tRNA leaving a 2'-phosphomonoester and ligation of the two tRNA halves in an ATP-dependent reaction.</text>
</comment>
<dbReference type="PANTHER" id="PTHR32004:SF1">
    <property type="entry name" value="TRNA LIGASE"/>
    <property type="match status" value="1"/>
</dbReference>
<feature type="active site" description="N6-AMP-lysine intermediate" evidence="17">
    <location>
        <position position="108"/>
    </location>
</feature>
<feature type="domain" description="T4 RNA ligase 1-like N-terminal" evidence="20">
    <location>
        <begin position="61"/>
        <end position="283"/>
    </location>
</feature>
<evidence type="ECO:0000259" key="18">
    <source>
        <dbReference type="Pfam" id="PF08302"/>
    </source>
</evidence>
<evidence type="ECO:0000256" key="16">
    <source>
        <dbReference type="PIRNR" id="PIRNR019634"/>
    </source>
</evidence>
<keyword evidence="10" id="KW-0067">ATP-binding</keyword>
<dbReference type="InterPro" id="IPR015965">
    <property type="entry name" value="tRNA_lig_PDEase"/>
</dbReference>
<reference evidence="21 22" key="1">
    <citation type="journal article" date="2009" name="Nature">
        <title>Evolution of pathogenicity and sexual reproduction in eight Candida genomes.</title>
        <authorList>
            <person name="Butler G."/>
            <person name="Rasmussen M.D."/>
            <person name="Lin M.F."/>
            <person name="Santos M.A."/>
            <person name="Sakthikumar S."/>
            <person name="Munro C.A."/>
            <person name="Rheinbay E."/>
            <person name="Grabherr M."/>
            <person name="Forche A."/>
            <person name="Reedy J.L."/>
            <person name="Agrafioti I."/>
            <person name="Arnaud M.B."/>
            <person name="Bates S."/>
            <person name="Brown A.J."/>
            <person name="Brunke S."/>
            <person name="Costanzo M.C."/>
            <person name="Fitzpatrick D.A."/>
            <person name="de Groot P.W."/>
            <person name="Harris D."/>
            <person name="Hoyer L.L."/>
            <person name="Hube B."/>
            <person name="Klis F.M."/>
            <person name="Kodira C."/>
            <person name="Lennard N."/>
            <person name="Logue M.E."/>
            <person name="Martin R."/>
            <person name="Neiman A.M."/>
            <person name="Nikolaou E."/>
            <person name="Quail M.A."/>
            <person name="Quinn J."/>
            <person name="Santos M.C."/>
            <person name="Schmitzberger F.F."/>
            <person name="Sherlock G."/>
            <person name="Shah P."/>
            <person name="Silverstein K.A."/>
            <person name="Skrzypek M.S."/>
            <person name="Soll D."/>
            <person name="Staggs R."/>
            <person name="Stansfield I."/>
            <person name="Stumpf M.P."/>
            <person name="Sudbery P.E."/>
            <person name="Srikantha T."/>
            <person name="Zeng Q."/>
            <person name="Berman J."/>
            <person name="Berriman M."/>
            <person name="Heitman J."/>
            <person name="Gow N.A."/>
            <person name="Lorenz M.C."/>
            <person name="Birren B.W."/>
            <person name="Kellis M."/>
            <person name="Cuomo C.A."/>
        </authorList>
    </citation>
    <scope>NUCLEOTIDE SEQUENCE [LARGE SCALE GENOMIC DNA]</scope>
    <source>
        <strain evidence="22">ATCC MYA-3404 / T1</strain>
    </source>
</reference>
<proteinExistence type="inferred from homology"/>
<dbReference type="GO" id="GO:0005737">
    <property type="term" value="C:cytoplasm"/>
    <property type="evidence" value="ECO:0007669"/>
    <property type="project" value="EnsemblFungi"/>
</dbReference>
<keyword evidence="9" id="KW-0378">Hydrolase</keyword>